<evidence type="ECO:0000313" key="4">
    <source>
        <dbReference type="Proteomes" id="UP000503297"/>
    </source>
</evidence>
<organism evidence="3 4">
    <name type="scientific">Berryella wangjianweii</name>
    <dbReference type="NCBI Taxonomy" id="2734634"/>
    <lineage>
        <taxon>Bacteria</taxon>
        <taxon>Bacillati</taxon>
        <taxon>Actinomycetota</taxon>
        <taxon>Coriobacteriia</taxon>
        <taxon>Eggerthellales</taxon>
        <taxon>Eggerthellaceae</taxon>
        <taxon>Berryella</taxon>
    </lineage>
</organism>
<dbReference type="EMBL" id="CP053716">
    <property type="protein sequence ID" value="QKF07933.1"/>
    <property type="molecule type" value="Genomic_DNA"/>
</dbReference>
<evidence type="ECO:0000256" key="2">
    <source>
        <dbReference type="HAMAP-Rule" id="MF_00634"/>
    </source>
</evidence>
<keyword evidence="4" id="KW-1185">Reference proteome</keyword>
<dbReference type="InterPro" id="IPR003746">
    <property type="entry name" value="DUF167"/>
</dbReference>
<dbReference type="AlphaFoldDB" id="A0A6M8J5N1"/>
<accession>A0A6M8J5N1</accession>
<dbReference type="InterPro" id="IPR036591">
    <property type="entry name" value="YggU-like_sf"/>
</dbReference>
<dbReference type="Proteomes" id="UP000503297">
    <property type="component" value="Chromosome"/>
</dbReference>
<dbReference type="SUPFAM" id="SSF69786">
    <property type="entry name" value="YggU-like"/>
    <property type="match status" value="1"/>
</dbReference>
<dbReference type="NCBIfam" id="TIGR00251">
    <property type="entry name" value="DUF167 family protein"/>
    <property type="match status" value="1"/>
</dbReference>
<dbReference type="KEGG" id="bwa:HLV38_07355"/>
<sequence>MSHPVKLHVHVTPRSGRDVVMGRVSAAAGQPELVRLRVRAVPDRGKANEAVCALIARQLGVAKSAVGVEGGFTARRKVVGIAADEQLVRQWMGELPLMGE</sequence>
<evidence type="ECO:0000313" key="3">
    <source>
        <dbReference type="EMBL" id="QKF07933.1"/>
    </source>
</evidence>
<reference evidence="4" key="1">
    <citation type="submission" date="2020-05" db="EMBL/GenBank/DDBJ databases">
        <title>Novel species in genus Nocardioides.</title>
        <authorList>
            <person name="Zhang G."/>
        </authorList>
    </citation>
    <scope>NUCLEOTIDE SEQUENCE [LARGE SCALE GENOMIC DNA]</scope>
    <source>
        <strain evidence="4">zg-1050</strain>
    </source>
</reference>
<evidence type="ECO:0000256" key="1">
    <source>
        <dbReference type="ARBA" id="ARBA00010364"/>
    </source>
</evidence>
<proteinExistence type="inferred from homology"/>
<comment type="similarity">
    <text evidence="1 2">Belongs to the UPF0235 family.</text>
</comment>
<gene>
    <name evidence="3" type="ORF">HLV38_07355</name>
</gene>
<dbReference type="Pfam" id="PF02594">
    <property type="entry name" value="DUF167"/>
    <property type="match status" value="1"/>
</dbReference>
<protein>
    <recommendedName>
        <fullName evidence="2">UPF0235 protein HLV38_07355</fullName>
    </recommendedName>
</protein>
<dbReference type="SMART" id="SM01152">
    <property type="entry name" value="DUF167"/>
    <property type="match status" value="1"/>
</dbReference>
<dbReference type="HAMAP" id="MF_00634">
    <property type="entry name" value="UPF0235"/>
    <property type="match status" value="1"/>
</dbReference>
<name>A0A6M8J5N1_9ACTN</name>
<dbReference type="Gene3D" id="3.30.1200.10">
    <property type="entry name" value="YggU-like"/>
    <property type="match status" value="1"/>
</dbReference>